<keyword evidence="5" id="KW-0677">Repeat</keyword>
<name>V3Z8D2_LOTGI</name>
<evidence type="ECO:0000256" key="7">
    <source>
        <dbReference type="ARBA" id="ARBA00023136"/>
    </source>
</evidence>
<dbReference type="PROSITE" id="PS50920">
    <property type="entry name" value="SOLCAR"/>
    <property type="match status" value="2"/>
</dbReference>
<keyword evidence="6 11" id="KW-1133">Transmembrane helix</keyword>
<evidence type="ECO:0000256" key="4">
    <source>
        <dbReference type="ARBA" id="ARBA00022692"/>
    </source>
</evidence>
<feature type="transmembrane region" description="Helical" evidence="11">
    <location>
        <begin position="301"/>
        <end position="325"/>
    </location>
</feature>
<sequence length="335" mass="37599">MTDQGHPASLHLITGSKHMPYIVKCLSENLKRNPTIIKSIKMADWGGLSNLLSYSNLVHAISGAAGSVVAMTVFFPLDTARTRLQSEMALYRGLFPVVSALCCSNFVYFYMFNGLKSVMATPNGEINSIKDLSLGFIAGVINVLVTTPLWVVNTRLKLQGVKFHTKHYTENDHKKMKYNGIIDCLRKIINYEGISTLWNGTMPSIILASNPAIQFMVYDAIKIYFQRLFKTAELSGFLYFLIGAIAKTIATVITYPIQVIQSRLRAGYSKEEKSHSILHHLLYLIKKNGVQSLYKGMEAKLLQTVLTAALMFLTYEKIAAFIFRFMGMKPVISKR</sequence>
<dbReference type="InterPro" id="IPR018108">
    <property type="entry name" value="MCP_transmembrane"/>
</dbReference>
<evidence type="ECO:0000256" key="3">
    <source>
        <dbReference type="ARBA" id="ARBA00022448"/>
    </source>
</evidence>
<evidence type="ECO:0000256" key="8">
    <source>
        <dbReference type="ARBA" id="ARBA00023140"/>
    </source>
</evidence>
<evidence type="ECO:0000313" key="12">
    <source>
        <dbReference type="EMBL" id="ESO87143.1"/>
    </source>
</evidence>
<keyword evidence="4 9" id="KW-0812">Transmembrane</keyword>
<dbReference type="PANTHER" id="PTHR45939">
    <property type="entry name" value="PEROXISOMAL MEMBRANE PROTEIN PMP34-RELATED"/>
    <property type="match status" value="1"/>
</dbReference>
<keyword evidence="13" id="KW-1185">Reference proteome</keyword>
<evidence type="ECO:0000313" key="13">
    <source>
        <dbReference type="Proteomes" id="UP000030746"/>
    </source>
</evidence>
<evidence type="ECO:0000256" key="9">
    <source>
        <dbReference type="PROSITE-ProRule" id="PRU00282"/>
    </source>
</evidence>
<dbReference type="PANTHER" id="PTHR45939:SF5">
    <property type="entry name" value="PEROXISOMAL MEMBRANE PROTEIN PMP34"/>
    <property type="match status" value="1"/>
</dbReference>
<dbReference type="EMBL" id="KB202953">
    <property type="protein sequence ID" value="ESO87143.1"/>
    <property type="molecule type" value="Genomic_DNA"/>
</dbReference>
<dbReference type="GO" id="GO:0005347">
    <property type="term" value="F:ATP transmembrane transporter activity"/>
    <property type="evidence" value="ECO:0007669"/>
    <property type="project" value="TreeGrafter"/>
</dbReference>
<keyword evidence="3 10" id="KW-0813">Transport</keyword>
<dbReference type="GO" id="GO:0015217">
    <property type="term" value="F:ADP transmembrane transporter activity"/>
    <property type="evidence" value="ECO:0007669"/>
    <property type="project" value="TreeGrafter"/>
</dbReference>
<reference evidence="12 13" key="1">
    <citation type="journal article" date="2013" name="Nature">
        <title>Insights into bilaterian evolution from three spiralian genomes.</title>
        <authorList>
            <person name="Simakov O."/>
            <person name="Marletaz F."/>
            <person name="Cho S.J."/>
            <person name="Edsinger-Gonzales E."/>
            <person name="Havlak P."/>
            <person name="Hellsten U."/>
            <person name="Kuo D.H."/>
            <person name="Larsson T."/>
            <person name="Lv J."/>
            <person name="Arendt D."/>
            <person name="Savage R."/>
            <person name="Osoegawa K."/>
            <person name="de Jong P."/>
            <person name="Grimwood J."/>
            <person name="Chapman J.A."/>
            <person name="Shapiro H."/>
            <person name="Aerts A."/>
            <person name="Otillar R.P."/>
            <person name="Terry A.Y."/>
            <person name="Boore J.L."/>
            <person name="Grigoriev I.V."/>
            <person name="Lindberg D.R."/>
            <person name="Seaver E.C."/>
            <person name="Weisblat D.A."/>
            <person name="Putnam N.H."/>
            <person name="Rokhsar D.S."/>
        </authorList>
    </citation>
    <scope>NUCLEOTIDE SEQUENCE [LARGE SCALE GENOMIC DNA]</scope>
</reference>
<gene>
    <name evidence="12" type="ORF">LOTGIDRAFT_183558</name>
</gene>
<dbReference type="Gene3D" id="1.50.40.10">
    <property type="entry name" value="Mitochondrial carrier domain"/>
    <property type="match status" value="1"/>
</dbReference>
<dbReference type="OMA" id="QFMMYEL"/>
<feature type="transmembrane region" description="Helical" evidence="11">
    <location>
        <begin position="89"/>
        <end position="112"/>
    </location>
</feature>
<dbReference type="Proteomes" id="UP000030746">
    <property type="component" value="Unassembled WGS sequence"/>
</dbReference>
<dbReference type="KEGG" id="lgi:LOTGIDRAFT_183558"/>
<protein>
    <recommendedName>
        <fullName evidence="14">Peroxisomal membrane protein PMP34</fullName>
    </recommendedName>
</protein>
<evidence type="ECO:0000256" key="6">
    <source>
        <dbReference type="ARBA" id="ARBA00022989"/>
    </source>
</evidence>
<feature type="transmembrane region" description="Helical" evidence="11">
    <location>
        <begin position="57"/>
        <end position="77"/>
    </location>
</feature>
<evidence type="ECO:0008006" key="14">
    <source>
        <dbReference type="Google" id="ProtNLM"/>
    </source>
</evidence>
<feature type="repeat" description="Solcar" evidence="9">
    <location>
        <begin position="234"/>
        <end position="321"/>
    </location>
</feature>
<keyword evidence="7 9" id="KW-0472">Membrane</keyword>
<feature type="transmembrane region" description="Helical" evidence="11">
    <location>
        <begin position="132"/>
        <end position="152"/>
    </location>
</feature>
<dbReference type="GO" id="GO:0051724">
    <property type="term" value="F:NAD transmembrane transporter activity"/>
    <property type="evidence" value="ECO:0007669"/>
    <property type="project" value="TreeGrafter"/>
</dbReference>
<dbReference type="GO" id="GO:0015230">
    <property type="term" value="F:FAD transmembrane transporter activity"/>
    <property type="evidence" value="ECO:0007669"/>
    <property type="project" value="TreeGrafter"/>
</dbReference>
<dbReference type="GO" id="GO:0044610">
    <property type="term" value="F:FMN transmembrane transporter activity"/>
    <property type="evidence" value="ECO:0007669"/>
    <property type="project" value="TreeGrafter"/>
</dbReference>
<evidence type="ECO:0000256" key="11">
    <source>
        <dbReference type="SAM" id="Phobius"/>
    </source>
</evidence>
<feature type="transmembrane region" description="Helical" evidence="11">
    <location>
        <begin position="237"/>
        <end position="257"/>
    </location>
</feature>
<proteinExistence type="inferred from homology"/>
<dbReference type="CTD" id="20244551"/>
<dbReference type="AlphaFoldDB" id="V3Z8D2"/>
<evidence type="ECO:0000256" key="1">
    <source>
        <dbReference type="ARBA" id="ARBA00004585"/>
    </source>
</evidence>
<dbReference type="GeneID" id="20244551"/>
<keyword evidence="8" id="KW-0576">Peroxisome</keyword>
<dbReference type="Pfam" id="PF00153">
    <property type="entry name" value="Mito_carr"/>
    <property type="match status" value="2"/>
</dbReference>
<dbReference type="InterPro" id="IPR052217">
    <property type="entry name" value="Mito/Peroxisomal_Carrier"/>
</dbReference>
<dbReference type="SUPFAM" id="SSF103506">
    <property type="entry name" value="Mitochondrial carrier"/>
    <property type="match status" value="1"/>
</dbReference>
<comment type="similarity">
    <text evidence="2 10">Belongs to the mitochondrial carrier (TC 2.A.29) family.</text>
</comment>
<dbReference type="GO" id="GO:0005778">
    <property type="term" value="C:peroxisomal membrane"/>
    <property type="evidence" value="ECO:0007669"/>
    <property type="project" value="UniProtKB-SubCell"/>
</dbReference>
<feature type="repeat" description="Solcar" evidence="9">
    <location>
        <begin position="126"/>
        <end position="224"/>
    </location>
</feature>
<organism evidence="12 13">
    <name type="scientific">Lottia gigantea</name>
    <name type="common">Giant owl limpet</name>
    <dbReference type="NCBI Taxonomy" id="225164"/>
    <lineage>
        <taxon>Eukaryota</taxon>
        <taxon>Metazoa</taxon>
        <taxon>Spiralia</taxon>
        <taxon>Lophotrochozoa</taxon>
        <taxon>Mollusca</taxon>
        <taxon>Gastropoda</taxon>
        <taxon>Patellogastropoda</taxon>
        <taxon>Lottioidea</taxon>
        <taxon>Lottiidae</taxon>
        <taxon>Lottia</taxon>
    </lineage>
</organism>
<dbReference type="OrthoDB" id="10266426at2759"/>
<evidence type="ECO:0000256" key="2">
    <source>
        <dbReference type="ARBA" id="ARBA00006375"/>
    </source>
</evidence>
<dbReference type="GO" id="GO:0080122">
    <property type="term" value="F:AMP transmembrane transporter activity"/>
    <property type="evidence" value="ECO:0007669"/>
    <property type="project" value="TreeGrafter"/>
</dbReference>
<dbReference type="HOGENOM" id="CLU_015166_6_3_1"/>
<dbReference type="STRING" id="225164.V3Z8D2"/>
<dbReference type="GO" id="GO:0015228">
    <property type="term" value="F:coenzyme A transmembrane transporter activity"/>
    <property type="evidence" value="ECO:0007669"/>
    <property type="project" value="TreeGrafter"/>
</dbReference>
<accession>V3Z8D2</accession>
<dbReference type="RefSeq" id="XP_009062094.1">
    <property type="nucleotide sequence ID" value="XM_009063846.1"/>
</dbReference>
<dbReference type="InterPro" id="IPR023395">
    <property type="entry name" value="MCP_dom_sf"/>
</dbReference>
<evidence type="ECO:0000256" key="10">
    <source>
        <dbReference type="RuleBase" id="RU000488"/>
    </source>
</evidence>
<evidence type="ECO:0000256" key="5">
    <source>
        <dbReference type="ARBA" id="ARBA00022737"/>
    </source>
</evidence>
<comment type="subcellular location">
    <subcellularLocation>
        <location evidence="1">Peroxisome membrane</location>
        <topology evidence="1">Multi-pass membrane protein</topology>
    </subcellularLocation>
</comment>